<proteinExistence type="predicted"/>
<gene>
    <name evidence="1" type="ORF">AB0470_14350</name>
</gene>
<name>A0ABV3KN31_STRGS</name>
<dbReference type="RefSeq" id="WP_162655504.1">
    <property type="nucleotide sequence ID" value="NZ_JBFAUJ010000005.1"/>
</dbReference>
<organism evidence="1 2">
    <name type="scientific">Streptomyces griseosporeus</name>
    <dbReference type="NCBI Taxonomy" id="1910"/>
    <lineage>
        <taxon>Bacteria</taxon>
        <taxon>Bacillati</taxon>
        <taxon>Actinomycetota</taxon>
        <taxon>Actinomycetes</taxon>
        <taxon>Kitasatosporales</taxon>
        <taxon>Streptomycetaceae</taxon>
        <taxon>Streptomyces</taxon>
    </lineage>
</organism>
<keyword evidence="2" id="KW-1185">Reference proteome</keyword>
<comment type="caution">
    <text evidence="1">The sequence shown here is derived from an EMBL/GenBank/DDBJ whole genome shotgun (WGS) entry which is preliminary data.</text>
</comment>
<evidence type="ECO:0000313" key="2">
    <source>
        <dbReference type="Proteomes" id="UP001553148"/>
    </source>
</evidence>
<accession>A0ABV3KN31</accession>
<evidence type="ECO:0000313" key="1">
    <source>
        <dbReference type="EMBL" id="MEV8460717.1"/>
    </source>
</evidence>
<dbReference type="Pfam" id="PF21848">
    <property type="entry name" value="DUF6907"/>
    <property type="match status" value="1"/>
</dbReference>
<reference evidence="1 2" key="1">
    <citation type="submission" date="2024-06" db="EMBL/GenBank/DDBJ databases">
        <title>The Natural Products Discovery Center: Release of the First 8490 Sequenced Strains for Exploring Actinobacteria Biosynthetic Diversity.</title>
        <authorList>
            <person name="Kalkreuter E."/>
            <person name="Kautsar S.A."/>
            <person name="Yang D."/>
            <person name="Bader C.D."/>
            <person name="Teijaro C.N."/>
            <person name="Fluegel L."/>
            <person name="Davis C.M."/>
            <person name="Simpson J.R."/>
            <person name="Lauterbach L."/>
            <person name="Steele A.D."/>
            <person name="Gui C."/>
            <person name="Meng S."/>
            <person name="Li G."/>
            <person name="Viehrig K."/>
            <person name="Ye F."/>
            <person name="Su P."/>
            <person name="Kiefer A.F."/>
            <person name="Nichols A."/>
            <person name="Cepeda A.J."/>
            <person name="Yan W."/>
            <person name="Fan B."/>
            <person name="Jiang Y."/>
            <person name="Adhikari A."/>
            <person name="Zheng C.-J."/>
            <person name="Schuster L."/>
            <person name="Cowan T.M."/>
            <person name="Smanski M.J."/>
            <person name="Chevrette M.G."/>
            <person name="De Carvalho L.P.S."/>
            <person name="Shen B."/>
        </authorList>
    </citation>
    <scope>NUCLEOTIDE SEQUENCE [LARGE SCALE GENOMIC DNA]</scope>
    <source>
        <strain evidence="1 2">NPDC052360</strain>
    </source>
</reference>
<dbReference type="InterPro" id="IPR054202">
    <property type="entry name" value="DUF6907"/>
</dbReference>
<dbReference type="Proteomes" id="UP001553148">
    <property type="component" value="Unassembled WGS sequence"/>
</dbReference>
<protein>
    <submittedName>
        <fullName evidence="1">Uncharacterized protein</fullName>
    </submittedName>
</protein>
<dbReference type="EMBL" id="JBFAUJ010000005">
    <property type="protein sequence ID" value="MEV8460717.1"/>
    <property type="molecule type" value="Genomic_DNA"/>
</dbReference>
<sequence>MDHPMPSGQRTITLPTIDHGDVTIPEPEWCAGHADHDPNTARTDLAHASAEVPLTFRGHTLSAACLVQDPFAEKTSRQPYASELLYGRKLDAAGLYTYAAALDAYADQLRDLADRLDTLLRGGAR</sequence>